<evidence type="ECO:0000313" key="5">
    <source>
        <dbReference type="EMBL" id="PSC06136.1"/>
    </source>
</evidence>
<dbReference type="InterPro" id="IPR027417">
    <property type="entry name" value="P-loop_NTPase"/>
</dbReference>
<dbReference type="AlphaFoldDB" id="A0A2T1HWS2"/>
<dbReference type="CDD" id="cd03219">
    <property type="entry name" value="ABC_Mj1267_LivG_branched"/>
    <property type="match status" value="1"/>
</dbReference>
<keyword evidence="6" id="KW-1185">Reference proteome</keyword>
<comment type="caution">
    <text evidence="5">The sequence shown here is derived from an EMBL/GenBank/DDBJ whole genome shotgun (WGS) entry which is preliminary data.</text>
</comment>
<dbReference type="SMART" id="SM00382">
    <property type="entry name" value="AAA"/>
    <property type="match status" value="1"/>
</dbReference>
<dbReference type="OrthoDB" id="9806149at2"/>
<evidence type="ECO:0000256" key="3">
    <source>
        <dbReference type="ARBA" id="ARBA00022840"/>
    </source>
</evidence>
<name>A0A2T1HWS2_9HYPH</name>
<dbReference type="InterPro" id="IPR003593">
    <property type="entry name" value="AAA+_ATPase"/>
</dbReference>
<dbReference type="InterPro" id="IPR051120">
    <property type="entry name" value="ABC_AA/LPS_Transport"/>
</dbReference>
<gene>
    <name evidence="5" type="ORF">SLNSH_04860</name>
</gene>
<dbReference type="Pfam" id="PF12399">
    <property type="entry name" value="BCA_ABC_TP_C"/>
    <property type="match status" value="1"/>
</dbReference>
<dbReference type="GO" id="GO:0005886">
    <property type="term" value="C:plasma membrane"/>
    <property type="evidence" value="ECO:0007669"/>
    <property type="project" value="TreeGrafter"/>
</dbReference>
<feature type="domain" description="ABC transporter" evidence="4">
    <location>
        <begin position="5"/>
        <end position="246"/>
    </location>
</feature>
<dbReference type="EMBL" id="PVZS01000004">
    <property type="protein sequence ID" value="PSC06136.1"/>
    <property type="molecule type" value="Genomic_DNA"/>
</dbReference>
<dbReference type="PANTHER" id="PTHR45772">
    <property type="entry name" value="CONSERVED COMPONENT OF ABC TRANSPORTER FOR NATURAL AMINO ACIDS-RELATED"/>
    <property type="match status" value="1"/>
</dbReference>
<evidence type="ECO:0000256" key="1">
    <source>
        <dbReference type="ARBA" id="ARBA00022448"/>
    </source>
</evidence>
<dbReference type="GO" id="GO:0005524">
    <property type="term" value="F:ATP binding"/>
    <property type="evidence" value="ECO:0007669"/>
    <property type="project" value="UniProtKB-KW"/>
</dbReference>
<dbReference type="PROSITE" id="PS50893">
    <property type="entry name" value="ABC_TRANSPORTER_2"/>
    <property type="match status" value="1"/>
</dbReference>
<dbReference type="PANTHER" id="PTHR45772:SF2">
    <property type="entry name" value="ABC TRANSPORTER ATP-BINDING PROTEIN"/>
    <property type="match status" value="1"/>
</dbReference>
<evidence type="ECO:0000259" key="4">
    <source>
        <dbReference type="PROSITE" id="PS50893"/>
    </source>
</evidence>
<proteinExistence type="predicted"/>
<keyword evidence="2" id="KW-0547">Nucleotide-binding</keyword>
<dbReference type="Pfam" id="PF00005">
    <property type="entry name" value="ABC_tran"/>
    <property type="match status" value="1"/>
</dbReference>
<keyword evidence="1" id="KW-0813">Transport</keyword>
<dbReference type="Proteomes" id="UP000239772">
    <property type="component" value="Unassembled WGS sequence"/>
</dbReference>
<accession>A0A2T1HWS2</accession>
<dbReference type="InterPro" id="IPR003439">
    <property type="entry name" value="ABC_transporter-like_ATP-bd"/>
</dbReference>
<protein>
    <submittedName>
        <fullName evidence="5">Branched-chain amino acid ABC transporter ATP-binding protein</fullName>
    </submittedName>
</protein>
<evidence type="ECO:0000256" key="2">
    <source>
        <dbReference type="ARBA" id="ARBA00022741"/>
    </source>
</evidence>
<sequence length="250" mass="27047">MTTALETRNLVKRFGGLVATNDVTISFQQGMRYALIGPNGAGKTTLVNLLTGVLRPTSGSVMLEGQDITGMSPFQRVRSGLARTFQINQLFPEMTPLETVGLAVSERQGHGREWWRLAGSKSEVIDEAAAILERFGLTDAMGVPTKVLPYGKQRLLEIAVAIACRPRVLLLDEPAAGVPEEERHEILDIVSGLPNDVTVLLIEHDMDLVFSFAQRIAVLVNGGLFMEGAAKDVAADPRVREVYLGEGGHG</sequence>
<keyword evidence="3 5" id="KW-0067">ATP-binding</keyword>
<organism evidence="5 6">
    <name type="scientific">Alsobacter soli</name>
    <dbReference type="NCBI Taxonomy" id="2109933"/>
    <lineage>
        <taxon>Bacteria</taxon>
        <taxon>Pseudomonadati</taxon>
        <taxon>Pseudomonadota</taxon>
        <taxon>Alphaproteobacteria</taxon>
        <taxon>Hyphomicrobiales</taxon>
        <taxon>Alsobacteraceae</taxon>
        <taxon>Alsobacter</taxon>
    </lineage>
</organism>
<dbReference type="SUPFAM" id="SSF52540">
    <property type="entry name" value="P-loop containing nucleoside triphosphate hydrolases"/>
    <property type="match status" value="1"/>
</dbReference>
<dbReference type="InterPro" id="IPR032823">
    <property type="entry name" value="BCA_ABC_TP_C"/>
</dbReference>
<evidence type="ECO:0000313" key="6">
    <source>
        <dbReference type="Proteomes" id="UP000239772"/>
    </source>
</evidence>
<dbReference type="RefSeq" id="WP_106335544.1">
    <property type="nucleotide sequence ID" value="NZ_PVZS01000004.1"/>
</dbReference>
<dbReference type="GO" id="GO:0016887">
    <property type="term" value="F:ATP hydrolysis activity"/>
    <property type="evidence" value="ECO:0007669"/>
    <property type="project" value="InterPro"/>
</dbReference>
<reference evidence="6" key="1">
    <citation type="submission" date="2018-03" db="EMBL/GenBank/DDBJ databases">
        <authorList>
            <person name="Sun L."/>
            <person name="Liu H."/>
            <person name="Chen W."/>
            <person name="Huang K."/>
            <person name="Liu W."/>
            <person name="Gao X."/>
        </authorList>
    </citation>
    <scope>NUCLEOTIDE SEQUENCE [LARGE SCALE GENOMIC DNA]</scope>
    <source>
        <strain evidence="6">SH9</strain>
    </source>
</reference>
<dbReference type="Gene3D" id="3.40.50.300">
    <property type="entry name" value="P-loop containing nucleotide triphosphate hydrolases"/>
    <property type="match status" value="1"/>
</dbReference>